<dbReference type="GO" id="GO:0004222">
    <property type="term" value="F:metalloendopeptidase activity"/>
    <property type="evidence" value="ECO:0007669"/>
    <property type="project" value="TreeGrafter"/>
</dbReference>
<protein>
    <submittedName>
        <fullName evidence="2">M23 family metallopeptidase</fullName>
    </submittedName>
</protein>
<dbReference type="OrthoDB" id="1099523at2"/>
<dbReference type="InterPro" id="IPR016047">
    <property type="entry name" value="M23ase_b-sheet_dom"/>
</dbReference>
<reference evidence="2 3" key="1">
    <citation type="submission" date="2018-10" db="EMBL/GenBank/DDBJ databases">
        <title>Isolation, diversity and antibacterial activity of antinobacteria from the wheat rhizosphere soil.</title>
        <authorList>
            <person name="Sun T."/>
        </authorList>
    </citation>
    <scope>NUCLEOTIDE SEQUENCE [LARGE SCALE GENOMIC DNA]</scope>
    <source>
        <strain evidence="2 3">SJ-23</strain>
    </source>
</reference>
<feature type="domain" description="M23ase beta-sheet core" evidence="1">
    <location>
        <begin position="137"/>
        <end position="230"/>
    </location>
</feature>
<dbReference type="RefSeq" id="WP_122938432.1">
    <property type="nucleotide sequence ID" value="NZ_JBHSNT010000057.1"/>
</dbReference>
<dbReference type="AlphaFoldDB" id="A0A3M7ZYW6"/>
<dbReference type="SUPFAM" id="SSF51261">
    <property type="entry name" value="Duplicated hybrid motif"/>
    <property type="match status" value="1"/>
</dbReference>
<sequence>MTVRTAPAARKRSILRAALPVLAMTFAGGIALATSVPALAVTATDTEARASVYAPADTIGSLEGQTLEVGPDVAVAPVASESWDVEAAPPPITSSVAGLGSVAIIETGTIVWPVVDHSRMSDVFGPRLSGCSGCSAFHDGIDFLPGVGSPILSIADGVVVTATSDSGGLGNYVEVQHNIGGELLTTVYGHMLDGSMQVSVGDRVTAGQQLGAVGSTGQSTGPHLHFEMYGTDGVRFDGLAWLNAHVTA</sequence>
<dbReference type="PANTHER" id="PTHR21666:SF270">
    <property type="entry name" value="MUREIN HYDROLASE ACTIVATOR ENVC"/>
    <property type="match status" value="1"/>
</dbReference>
<dbReference type="Pfam" id="PF01551">
    <property type="entry name" value="Peptidase_M23"/>
    <property type="match status" value="1"/>
</dbReference>
<dbReference type="PANTHER" id="PTHR21666">
    <property type="entry name" value="PEPTIDASE-RELATED"/>
    <property type="match status" value="1"/>
</dbReference>
<accession>A0A3M7ZYW6</accession>
<evidence type="ECO:0000259" key="1">
    <source>
        <dbReference type="Pfam" id="PF01551"/>
    </source>
</evidence>
<evidence type="ECO:0000313" key="3">
    <source>
        <dbReference type="Proteomes" id="UP000275048"/>
    </source>
</evidence>
<dbReference type="EMBL" id="RHHB01000063">
    <property type="protein sequence ID" value="RNB44163.1"/>
    <property type="molecule type" value="Genomic_DNA"/>
</dbReference>
<proteinExistence type="predicted"/>
<organism evidence="2 3">
    <name type="scientific">Agromyces tardus</name>
    <dbReference type="NCBI Taxonomy" id="2583849"/>
    <lineage>
        <taxon>Bacteria</taxon>
        <taxon>Bacillati</taxon>
        <taxon>Actinomycetota</taxon>
        <taxon>Actinomycetes</taxon>
        <taxon>Micrococcales</taxon>
        <taxon>Microbacteriaceae</taxon>
        <taxon>Agromyces</taxon>
    </lineage>
</organism>
<dbReference type="Gene3D" id="2.70.70.10">
    <property type="entry name" value="Glucose Permease (Domain IIA)"/>
    <property type="match status" value="1"/>
</dbReference>
<gene>
    <name evidence="2" type="ORF">EDM22_17835</name>
</gene>
<dbReference type="Proteomes" id="UP000275048">
    <property type="component" value="Unassembled WGS sequence"/>
</dbReference>
<dbReference type="InterPro" id="IPR050570">
    <property type="entry name" value="Cell_wall_metabolism_enzyme"/>
</dbReference>
<dbReference type="InterPro" id="IPR011055">
    <property type="entry name" value="Dup_hybrid_motif"/>
</dbReference>
<comment type="caution">
    <text evidence="2">The sequence shown here is derived from an EMBL/GenBank/DDBJ whole genome shotgun (WGS) entry which is preliminary data.</text>
</comment>
<evidence type="ECO:0000313" key="2">
    <source>
        <dbReference type="EMBL" id="RNB44163.1"/>
    </source>
</evidence>
<name>A0A3M7ZYW6_9MICO</name>
<keyword evidence="3" id="KW-1185">Reference proteome</keyword>
<dbReference type="CDD" id="cd12797">
    <property type="entry name" value="M23_peptidase"/>
    <property type="match status" value="1"/>
</dbReference>